<dbReference type="GO" id="GO:0022900">
    <property type="term" value="P:electron transport chain"/>
    <property type="evidence" value="ECO:0007669"/>
    <property type="project" value="InterPro"/>
</dbReference>
<keyword evidence="10 11" id="KW-0472">Membrane</keyword>
<dbReference type="GO" id="GO:0005743">
    <property type="term" value="C:mitochondrial inner membrane"/>
    <property type="evidence" value="ECO:0007669"/>
    <property type="project" value="UniProtKB-SubCell"/>
</dbReference>
<dbReference type="AlphaFoldDB" id="A0A8S1GTB0"/>
<comment type="subcellular location">
    <subcellularLocation>
        <location evidence="11">Mitochondrion inner membrane</location>
        <topology evidence="11">Peripheral membrane protein</topology>
        <orientation evidence="11">Matrix side</orientation>
    </subcellularLocation>
</comment>
<evidence type="ECO:0000256" key="2">
    <source>
        <dbReference type="ARBA" id="ARBA00005882"/>
    </source>
</evidence>
<dbReference type="Pfam" id="PF04800">
    <property type="entry name" value="NDUS4"/>
    <property type="match status" value="1"/>
</dbReference>
<dbReference type="Gene3D" id="3.30.160.190">
    <property type="entry name" value="atu1810 like domain"/>
    <property type="match status" value="1"/>
</dbReference>
<evidence type="ECO:0000313" key="13">
    <source>
        <dbReference type="Proteomes" id="UP000835052"/>
    </source>
</evidence>
<dbReference type="InterPro" id="IPR006885">
    <property type="entry name" value="NADH_UbQ_FeS_4_mit-like"/>
</dbReference>
<comment type="function">
    <text evidence="1 11">Accessory subunit of the mitochondrial membrane respiratory chain NADH dehydrogenase (Complex I), that is believed not to be involved in catalysis. Complex I functions in the transfer of electrons from NADH to the respiratory chain. The immediate electron acceptor for the enzyme is believed to be ubiquinone.</text>
</comment>
<dbReference type="InterPro" id="IPR038532">
    <property type="entry name" value="NDUFS4-like_sf"/>
</dbReference>
<keyword evidence="4 11" id="KW-0813">Transport</keyword>
<evidence type="ECO:0000256" key="3">
    <source>
        <dbReference type="ARBA" id="ARBA00015796"/>
    </source>
</evidence>
<evidence type="ECO:0000256" key="5">
    <source>
        <dbReference type="ARBA" id="ARBA00022660"/>
    </source>
</evidence>
<evidence type="ECO:0000256" key="1">
    <source>
        <dbReference type="ARBA" id="ARBA00003195"/>
    </source>
</evidence>
<evidence type="ECO:0000256" key="9">
    <source>
        <dbReference type="ARBA" id="ARBA00023128"/>
    </source>
</evidence>
<dbReference type="EMBL" id="CAJGYM010000004">
    <property type="protein sequence ID" value="CAD6186131.1"/>
    <property type="molecule type" value="Genomic_DNA"/>
</dbReference>
<keyword evidence="5 11" id="KW-0679">Respiratory chain</keyword>
<evidence type="ECO:0000256" key="7">
    <source>
        <dbReference type="ARBA" id="ARBA00022946"/>
    </source>
</evidence>
<sequence length="175" mass="20056">MLRTSILRAIQAGKCVRMASSGGKDLPATRYHEAKRVEVDEILEKTPEKTPVKVSADETMDISGVPLEHIETRTARIFKPAKEATQTPWGNTLAWRIELDNRQRWENPLMGWSSTGDPLSNISMNMKFASKEDAVAFCEKNRWDYDIEEPNARQIKPKNYGQNYSWNKRSRIGTK</sequence>
<evidence type="ECO:0000256" key="4">
    <source>
        <dbReference type="ARBA" id="ARBA00022448"/>
    </source>
</evidence>
<dbReference type="OrthoDB" id="3089at2759"/>
<name>A0A8S1GTB0_9PELO</name>
<comment type="caution">
    <text evidence="12">The sequence shown here is derived from an EMBL/GenBank/DDBJ whole genome shotgun (WGS) entry which is preliminary data.</text>
</comment>
<organism evidence="12 13">
    <name type="scientific">Caenorhabditis auriculariae</name>
    <dbReference type="NCBI Taxonomy" id="2777116"/>
    <lineage>
        <taxon>Eukaryota</taxon>
        <taxon>Metazoa</taxon>
        <taxon>Ecdysozoa</taxon>
        <taxon>Nematoda</taxon>
        <taxon>Chromadorea</taxon>
        <taxon>Rhabditida</taxon>
        <taxon>Rhabditina</taxon>
        <taxon>Rhabditomorpha</taxon>
        <taxon>Rhabditoidea</taxon>
        <taxon>Rhabditidae</taxon>
        <taxon>Peloderinae</taxon>
        <taxon>Caenorhabditis</taxon>
    </lineage>
</organism>
<protein>
    <recommendedName>
        <fullName evidence="3 11">NADH dehydrogenase [ubiquinone] iron-sulfur protein 4, mitochondrial</fullName>
    </recommendedName>
</protein>
<comment type="similarity">
    <text evidence="2 11">Belongs to the complex I NDUFS4 subunit family.</text>
</comment>
<reference evidence="12" key="1">
    <citation type="submission" date="2020-10" db="EMBL/GenBank/DDBJ databases">
        <authorList>
            <person name="Kikuchi T."/>
        </authorList>
    </citation>
    <scope>NUCLEOTIDE SEQUENCE</scope>
    <source>
        <strain evidence="12">NKZ352</strain>
    </source>
</reference>
<dbReference type="FunFam" id="3.30.160.190:FF:000001">
    <property type="entry name" value="NADH-ubiquinone oxidoreductase 21 kDa subunit mitochondrial"/>
    <property type="match status" value="1"/>
</dbReference>
<evidence type="ECO:0000256" key="8">
    <source>
        <dbReference type="ARBA" id="ARBA00022982"/>
    </source>
</evidence>
<gene>
    <name evidence="12" type="ORF">CAUJ_LOCUS2050</name>
</gene>
<dbReference type="PANTHER" id="PTHR12219:SF8">
    <property type="entry name" value="NADH DEHYDROGENASE [UBIQUINONE] IRON-SULFUR PROTEIN 4, MITOCHONDRIAL"/>
    <property type="match status" value="1"/>
</dbReference>
<accession>A0A8S1GTB0</accession>
<dbReference type="PANTHER" id="PTHR12219">
    <property type="entry name" value="NADH-UBIQUINONE OXIDOREDUCTASE"/>
    <property type="match status" value="1"/>
</dbReference>
<keyword evidence="7 11" id="KW-0809">Transit peptide</keyword>
<dbReference type="Proteomes" id="UP000835052">
    <property type="component" value="Unassembled WGS sequence"/>
</dbReference>
<evidence type="ECO:0000313" key="12">
    <source>
        <dbReference type="EMBL" id="CAD6186131.1"/>
    </source>
</evidence>
<evidence type="ECO:0000256" key="11">
    <source>
        <dbReference type="RuleBase" id="RU367010"/>
    </source>
</evidence>
<evidence type="ECO:0000256" key="10">
    <source>
        <dbReference type="ARBA" id="ARBA00023136"/>
    </source>
</evidence>
<keyword evidence="9 11" id="KW-0496">Mitochondrion</keyword>
<proteinExistence type="inferred from homology"/>
<keyword evidence="8 11" id="KW-0249">Electron transport</keyword>
<evidence type="ECO:0000256" key="6">
    <source>
        <dbReference type="ARBA" id="ARBA00022792"/>
    </source>
</evidence>
<keyword evidence="6 11" id="KW-0999">Mitochondrion inner membrane</keyword>
<keyword evidence="13" id="KW-1185">Reference proteome</keyword>